<accession>A0A918X3F0</accession>
<evidence type="ECO:0008006" key="3">
    <source>
        <dbReference type="Google" id="ProtNLM"/>
    </source>
</evidence>
<name>A0A918X3F0_9ACTN</name>
<dbReference type="SUPFAM" id="SSF48452">
    <property type="entry name" value="TPR-like"/>
    <property type="match status" value="1"/>
</dbReference>
<organism evidence="1 2">
    <name type="scientific">Streptomyces finlayi</name>
    <dbReference type="NCBI Taxonomy" id="67296"/>
    <lineage>
        <taxon>Bacteria</taxon>
        <taxon>Bacillati</taxon>
        <taxon>Actinomycetota</taxon>
        <taxon>Actinomycetes</taxon>
        <taxon>Kitasatosporales</taxon>
        <taxon>Streptomycetaceae</taxon>
        <taxon>Streptomyces</taxon>
    </lineage>
</organism>
<reference evidence="1" key="2">
    <citation type="submission" date="2020-09" db="EMBL/GenBank/DDBJ databases">
        <authorList>
            <person name="Sun Q."/>
            <person name="Ohkuma M."/>
        </authorList>
    </citation>
    <scope>NUCLEOTIDE SEQUENCE</scope>
    <source>
        <strain evidence="1">JCM 4637</strain>
    </source>
</reference>
<dbReference type="EMBL" id="BMVC01000014">
    <property type="protein sequence ID" value="GHD08153.1"/>
    <property type="molecule type" value="Genomic_DNA"/>
</dbReference>
<protein>
    <recommendedName>
        <fullName evidence="3">Tetratricopeptide repeat protein</fullName>
    </recommendedName>
</protein>
<dbReference type="RefSeq" id="WP_229898317.1">
    <property type="nucleotide sequence ID" value="NZ_BMVC01000014.1"/>
</dbReference>
<gene>
    <name evidence="1" type="ORF">GCM10010334_61160</name>
</gene>
<comment type="caution">
    <text evidence="1">The sequence shown here is derived from an EMBL/GenBank/DDBJ whole genome shotgun (WGS) entry which is preliminary data.</text>
</comment>
<evidence type="ECO:0000313" key="1">
    <source>
        <dbReference type="EMBL" id="GHD08153.1"/>
    </source>
</evidence>
<dbReference type="Proteomes" id="UP000638353">
    <property type="component" value="Unassembled WGS sequence"/>
</dbReference>
<dbReference type="Pfam" id="PF13432">
    <property type="entry name" value="TPR_16"/>
    <property type="match status" value="1"/>
</dbReference>
<evidence type="ECO:0000313" key="2">
    <source>
        <dbReference type="Proteomes" id="UP000638353"/>
    </source>
</evidence>
<sequence>MNVQVNLNDAYYQQGTEAERWDRAQLFFDAKEYDKAARVLRPLVDEAPELTSPRLLLARAYYHSAQLTKAETELRTVLDGCPVEHYAQLMLGRTLERQGRHEEAAPYLRTAAALSGDFDALEKA</sequence>
<proteinExistence type="predicted"/>
<dbReference type="InterPro" id="IPR011990">
    <property type="entry name" value="TPR-like_helical_dom_sf"/>
</dbReference>
<reference evidence="1" key="1">
    <citation type="journal article" date="2014" name="Int. J. Syst. Evol. Microbiol.">
        <title>Complete genome sequence of Corynebacterium casei LMG S-19264T (=DSM 44701T), isolated from a smear-ripened cheese.</title>
        <authorList>
            <consortium name="US DOE Joint Genome Institute (JGI-PGF)"/>
            <person name="Walter F."/>
            <person name="Albersmeier A."/>
            <person name="Kalinowski J."/>
            <person name="Ruckert C."/>
        </authorList>
    </citation>
    <scope>NUCLEOTIDE SEQUENCE</scope>
    <source>
        <strain evidence="1">JCM 4637</strain>
    </source>
</reference>
<dbReference type="AlphaFoldDB" id="A0A918X3F0"/>
<dbReference type="Gene3D" id="1.25.40.10">
    <property type="entry name" value="Tetratricopeptide repeat domain"/>
    <property type="match status" value="1"/>
</dbReference>